<evidence type="ECO:0000259" key="1">
    <source>
        <dbReference type="PROSITE" id="PS50937"/>
    </source>
</evidence>
<dbReference type="PROSITE" id="PS50937">
    <property type="entry name" value="HTH_MERR_2"/>
    <property type="match status" value="1"/>
</dbReference>
<keyword evidence="3" id="KW-1185">Reference proteome</keyword>
<protein>
    <submittedName>
        <fullName evidence="2">MerR family DNA-binding transcriptional regulator</fullName>
    </submittedName>
</protein>
<evidence type="ECO:0000313" key="3">
    <source>
        <dbReference type="Proteomes" id="UP001220022"/>
    </source>
</evidence>
<dbReference type="SUPFAM" id="SSF46955">
    <property type="entry name" value="Putative DNA-binding domain"/>
    <property type="match status" value="1"/>
</dbReference>
<proteinExistence type="predicted"/>
<accession>A0ABT5Z129</accession>
<sequence length="110" mass="12096">MVSIGEVSKRTGISTHTLRFHEKEGLFFDPIRICYEPVGSGSGALGGEGLTLVAGGGYVMWSSLVQPVHFHHARAVSGRRLAESRSWEPHWFCRLPTPDRSPSSPLLVPR</sequence>
<keyword evidence="2" id="KW-0238">DNA-binding</keyword>
<comment type="caution">
    <text evidence="2">The sequence shown here is derived from an EMBL/GenBank/DDBJ whole genome shotgun (WGS) entry which is preliminary data.</text>
</comment>
<name>A0ABT5Z129_9ACTN</name>
<evidence type="ECO:0000313" key="2">
    <source>
        <dbReference type="EMBL" id="MDF2257543.1"/>
    </source>
</evidence>
<dbReference type="EMBL" id="JARHTQ010000010">
    <property type="protein sequence ID" value="MDF2257543.1"/>
    <property type="molecule type" value="Genomic_DNA"/>
</dbReference>
<dbReference type="GO" id="GO:0003677">
    <property type="term" value="F:DNA binding"/>
    <property type="evidence" value="ECO:0007669"/>
    <property type="project" value="UniProtKB-KW"/>
</dbReference>
<dbReference type="InterPro" id="IPR000551">
    <property type="entry name" value="MerR-type_HTH_dom"/>
</dbReference>
<dbReference type="Proteomes" id="UP001220022">
    <property type="component" value="Unassembled WGS sequence"/>
</dbReference>
<dbReference type="Gene3D" id="1.10.1660.10">
    <property type="match status" value="1"/>
</dbReference>
<organism evidence="2 3">
    <name type="scientific">Streptantibioticus ferralitis</name>
    <dbReference type="NCBI Taxonomy" id="236510"/>
    <lineage>
        <taxon>Bacteria</taxon>
        <taxon>Bacillati</taxon>
        <taxon>Actinomycetota</taxon>
        <taxon>Actinomycetes</taxon>
        <taxon>Kitasatosporales</taxon>
        <taxon>Streptomycetaceae</taxon>
        <taxon>Streptantibioticus</taxon>
    </lineage>
</organism>
<gene>
    <name evidence="2" type="ORF">P2L57_18010</name>
</gene>
<dbReference type="RefSeq" id="WP_275815652.1">
    <property type="nucleotide sequence ID" value="NZ_BAAANM010000001.1"/>
</dbReference>
<reference evidence="2 3" key="1">
    <citation type="submission" date="2023-03" db="EMBL/GenBank/DDBJ databases">
        <title>Draft genome sequence of type strain Streptomyces ferralitis JCM 14344.</title>
        <authorList>
            <person name="Klaysubun C."/>
            <person name="Duangmal K."/>
        </authorList>
    </citation>
    <scope>NUCLEOTIDE SEQUENCE [LARGE SCALE GENOMIC DNA]</scope>
    <source>
        <strain evidence="2 3">JCM 14344</strain>
    </source>
</reference>
<feature type="domain" description="HTH merR-type" evidence="1">
    <location>
        <begin position="1"/>
        <end position="32"/>
    </location>
</feature>
<dbReference type="Pfam" id="PF00376">
    <property type="entry name" value="MerR"/>
    <property type="match status" value="1"/>
</dbReference>
<dbReference type="InterPro" id="IPR009061">
    <property type="entry name" value="DNA-bd_dom_put_sf"/>
</dbReference>